<keyword evidence="6" id="KW-1185">Reference proteome</keyword>
<reference evidence="5 6" key="1">
    <citation type="submission" date="2016-10" db="EMBL/GenBank/DDBJ databases">
        <authorList>
            <person name="Varghese N."/>
            <person name="Submissions S."/>
        </authorList>
    </citation>
    <scope>NUCLEOTIDE SEQUENCE [LARGE SCALE GENOMIC DNA]</scope>
    <source>
        <strain evidence="5 6">DSM 11449</strain>
    </source>
</reference>
<dbReference type="InterPro" id="IPR038352">
    <property type="entry name" value="Imelysin_sf"/>
</dbReference>
<dbReference type="AlphaFoldDB" id="A0A1H2X8U4"/>
<dbReference type="InterPro" id="IPR018976">
    <property type="entry name" value="Imelysin-like"/>
</dbReference>
<dbReference type="GO" id="GO:0030313">
    <property type="term" value="C:cell envelope"/>
    <property type="evidence" value="ECO:0007669"/>
    <property type="project" value="UniProtKB-SubCell"/>
</dbReference>
<sequence>MLSAAFLVGCGKDDKNADEKGSVTEAEELAVIHDIVNNVVIPTYKDLNDKTTVLKAALDALRANPTAETLQKAREAWSTARSPWEQSEAFLWGPVKKPNDLDGAMDDWPSDLEGMQKVVAASTPITPEVIKANDDTRGFHLIEFLIWGEDGNNPIKAEALIDNGSNKADRKKEYLEAASVDLKTNTQTLYSLWEDANGFKKEFLNPALTNDTYKSTKNALSEIVSGLWTIADEVGASKITKSFNPKENNGNPDPSKEESRFSNNTRKDFADNMRSIQNVYLGKFDYAGKQGKGLTDLIKKLDPQLDAKMKAQIEKAIADIEAIPVSYADAIINNRPAVAKAQATVLELREIIQKELGKYYNVVEPKED</sequence>
<comment type="subcellular location">
    <subcellularLocation>
        <location evidence="1">Cell envelope</location>
    </subcellularLocation>
</comment>
<dbReference type="Gene3D" id="1.20.1420.20">
    <property type="entry name" value="M75 peptidase, HXXE motif"/>
    <property type="match status" value="1"/>
</dbReference>
<dbReference type="Pfam" id="PF09375">
    <property type="entry name" value="Peptidase_M75"/>
    <property type="match status" value="1"/>
</dbReference>
<dbReference type="InterPro" id="IPR034982">
    <property type="entry name" value="Imelysin-like_IrpA"/>
</dbReference>
<dbReference type="EMBL" id="FNND01000005">
    <property type="protein sequence ID" value="SDW89166.1"/>
    <property type="molecule type" value="Genomic_DNA"/>
</dbReference>
<feature type="domain" description="Imelysin-like" evidence="4">
    <location>
        <begin position="41"/>
        <end position="352"/>
    </location>
</feature>
<evidence type="ECO:0000313" key="6">
    <source>
        <dbReference type="Proteomes" id="UP000182771"/>
    </source>
</evidence>
<accession>A0A1H2X8U4</accession>
<evidence type="ECO:0000256" key="2">
    <source>
        <dbReference type="ARBA" id="ARBA00022729"/>
    </source>
</evidence>
<evidence type="ECO:0000256" key="3">
    <source>
        <dbReference type="SAM" id="MobiDB-lite"/>
    </source>
</evidence>
<proteinExistence type="predicted"/>
<feature type="compositionally biased region" description="Basic and acidic residues" evidence="3">
    <location>
        <begin position="254"/>
        <end position="267"/>
    </location>
</feature>
<protein>
    <submittedName>
        <fullName evidence="5">Uncharacterized iron-regulated protein</fullName>
    </submittedName>
</protein>
<comment type="caution">
    <text evidence="5">The sequence shown here is derived from an EMBL/GenBank/DDBJ whole genome shotgun (WGS) entry which is preliminary data.</text>
</comment>
<dbReference type="CDD" id="cd14658">
    <property type="entry name" value="Imelysin-like_IrpA"/>
    <property type="match status" value="1"/>
</dbReference>
<evidence type="ECO:0000256" key="1">
    <source>
        <dbReference type="ARBA" id="ARBA00004196"/>
    </source>
</evidence>
<feature type="region of interest" description="Disordered" evidence="3">
    <location>
        <begin position="241"/>
        <end position="267"/>
    </location>
</feature>
<evidence type="ECO:0000313" key="5">
    <source>
        <dbReference type="EMBL" id="SDW89166.1"/>
    </source>
</evidence>
<name>A0A1H2X8U4_9FLAO</name>
<keyword evidence="2" id="KW-0732">Signal</keyword>
<gene>
    <name evidence="5" type="ORF">SAMN05444420_10528</name>
</gene>
<evidence type="ECO:0000259" key="4">
    <source>
        <dbReference type="Pfam" id="PF09375"/>
    </source>
</evidence>
<feature type="compositionally biased region" description="Polar residues" evidence="3">
    <location>
        <begin position="241"/>
        <end position="252"/>
    </location>
</feature>
<dbReference type="Proteomes" id="UP000182771">
    <property type="component" value="Unassembled WGS sequence"/>
</dbReference>
<organism evidence="5 6">
    <name type="scientific">Capnocytophaga granulosa</name>
    <dbReference type="NCBI Taxonomy" id="45242"/>
    <lineage>
        <taxon>Bacteria</taxon>
        <taxon>Pseudomonadati</taxon>
        <taxon>Bacteroidota</taxon>
        <taxon>Flavobacteriia</taxon>
        <taxon>Flavobacteriales</taxon>
        <taxon>Flavobacteriaceae</taxon>
        <taxon>Capnocytophaga</taxon>
    </lineage>
</organism>